<organism evidence="1 2">
    <name type="scientific">Comamonas avium</name>
    <dbReference type="NCBI Taxonomy" id="2762231"/>
    <lineage>
        <taxon>Bacteria</taxon>
        <taxon>Pseudomonadati</taxon>
        <taxon>Pseudomonadota</taxon>
        <taxon>Betaproteobacteria</taxon>
        <taxon>Burkholderiales</taxon>
        <taxon>Comamonadaceae</taxon>
        <taxon>Comamonas</taxon>
    </lineage>
</organism>
<dbReference type="EMBL" id="JACSQK010000005">
    <property type="protein sequence ID" value="MBD7961132.1"/>
    <property type="molecule type" value="Genomic_DNA"/>
</dbReference>
<keyword evidence="2" id="KW-1185">Reference proteome</keyword>
<protein>
    <submittedName>
        <fullName evidence="1">DUF2848 domain-containing protein</fullName>
    </submittedName>
</protein>
<dbReference type="RefSeq" id="WP_191723523.1">
    <property type="nucleotide sequence ID" value="NZ_JACSQK010000005.1"/>
</dbReference>
<reference evidence="1 2" key="1">
    <citation type="submission" date="2020-08" db="EMBL/GenBank/DDBJ databases">
        <title>A Genomic Blueprint of the Chicken Gut Microbiome.</title>
        <authorList>
            <person name="Gilroy R."/>
            <person name="Ravi A."/>
            <person name="Getino M."/>
            <person name="Pursley I."/>
            <person name="Horton D.L."/>
            <person name="Alikhan N.-F."/>
            <person name="Baker D."/>
            <person name="Gharbi K."/>
            <person name="Hall N."/>
            <person name="Watson M."/>
            <person name="Adriaenssens E.M."/>
            <person name="Foster-Nyarko E."/>
            <person name="Jarju S."/>
            <person name="Secka A."/>
            <person name="Antonio M."/>
            <person name="Oren A."/>
            <person name="Chaudhuri R."/>
            <person name="La Ragione R.M."/>
            <person name="Hildebrand F."/>
            <person name="Pallen M.J."/>
        </authorList>
    </citation>
    <scope>NUCLEOTIDE SEQUENCE [LARGE SCALE GENOMIC DNA]</scope>
    <source>
        <strain evidence="1 2">Sa2CVA6</strain>
    </source>
</reference>
<comment type="caution">
    <text evidence="1">The sequence shown here is derived from an EMBL/GenBank/DDBJ whole genome shotgun (WGS) entry which is preliminary data.</text>
</comment>
<dbReference type="Proteomes" id="UP000634919">
    <property type="component" value="Unassembled WGS sequence"/>
</dbReference>
<proteinExistence type="predicted"/>
<gene>
    <name evidence="1" type="ORF">H9646_11605</name>
</gene>
<evidence type="ECO:0000313" key="1">
    <source>
        <dbReference type="EMBL" id="MBD7961132.1"/>
    </source>
</evidence>
<sequence length="225" mass="24761">MQATFNIESKGQTRAVEVELNHLIVAGWAGRDIAAIEHHIEELAAIGVPRPTSVPLYYRIGANQFTQEPVVQVVGPHSSGEIEALVFEAEGQLCLSIASDHTDRKLEAYSVALSKQVCAKPAAKDAWLYADVEEHIDSLILRSWITENGERKQYQDGPMSTLRTPRDLISGYDGTFAQGTVMTCGTVGAIGGIRPSTVFEMELHDPVLNRSLHHRYEIEILPEVA</sequence>
<dbReference type="Pfam" id="PF11010">
    <property type="entry name" value="DUF2848"/>
    <property type="match status" value="1"/>
</dbReference>
<evidence type="ECO:0000313" key="2">
    <source>
        <dbReference type="Proteomes" id="UP000634919"/>
    </source>
</evidence>
<name>A0ABR8SCC5_9BURK</name>
<accession>A0ABR8SCC5</accession>
<dbReference type="InterPro" id="IPR021269">
    <property type="entry name" value="DUF2848"/>
</dbReference>